<dbReference type="Proteomes" id="UP000219612">
    <property type="component" value="Unassembled WGS sequence"/>
</dbReference>
<name>A0A285FK61_9ACTN</name>
<sequence length="231" mass="25514">MAAPTPSDQTRRHITTLPAGSLSPRPTPIPTPPPLLLHHRYLPPRFRCHPLSLLHPSPPPHLLNRRTLLLPLFAPPHFRRPTFAAPLSPPHFRWRPLRRCSLLYRRTSFVDALSSLHFLTPPLLRRPLSPPAALRRWPLFAAASPSPHPFTAAPSRRRALSPPRALAAACPRRRVPSPPRALAAACPRRRAPLGRRAAFVAASSPPPALANAVLRDCGFPQRPSPAPHTPC</sequence>
<dbReference type="AlphaFoldDB" id="A0A285FK61"/>
<protein>
    <submittedName>
        <fullName evidence="2">Uncharacterized protein</fullName>
    </submittedName>
</protein>
<evidence type="ECO:0000313" key="2">
    <source>
        <dbReference type="EMBL" id="SNY11672.1"/>
    </source>
</evidence>
<keyword evidence="3" id="KW-1185">Reference proteome</keyword>
<evidence type="ECO:0000256" key="1">
    <source>
        <dbReference type="SAM" id="MobiDB-lite"/>
    </source>
</evidence>
<proteinExistence type="predicted"/>
<dbReference type="EMBL" id="OBDY01000001">
    <property type="protein sequence ID" value="SNY11672.1"/>
    <property type="molecule type" value="Genomic_DNA"/>
</dbReference>
<evidence type="ECO:0000313" key="3">
    <source>
        <dbReference type="Proteomes" id="UP000219612"/>
    </source>
</evidence>
<gene>
    <name evidence="2" type="ORF">SAMN05421748_101993</name>
</gene>
<organism evidence="2 3">
    <name type="scientific">Paractinoplanes atraurantiacus</name>
    <dbReference type="NCBI Taxonomy" id="1036182"/>
    <lineage>
        <taxon>Bacteria</taxon>
        <taxon>Bacillati</taxon>
        <taxon>Actinomycetota</taxon>
        <taxon>Actinomycetes</taxon>
        <taxon>Micromonosporales</taxon>
        <taxon>Micromonosporaceae</taxon>
        <taxon>Paractinoplanes</taxon>
    </lineage>
</organism>
<reference evidence="2 3" key="1">
    <citation type="submission" date="2017-09" db="EMBL/GenBank/DDBJ databases">
        <authorList>
            <person name="Ehlers B."/>
            <person name="Leendertz F.H."/>
        </authorList>
    </citation>
    <scope>NUCLEOTIDE SEQUENCE [LARGE SCALE GENOMIC DNA]</scope>
    <source>
        <strain evidence="2 3">CGMCC 4.6857</strain>
    </source>
</reference>
<accession>A0A285FK61</accession>
<feature type="region of interest" description="Disordered" evidence="1">
    <location>
        <begin position="1"/>
        <end position="30"/>
    </location>
</feature>